<dbReference type="Proteomes" id="UP000273159">
    <property type="component" value="Unassembled WGS sequence"/>
</dbReference>
<dbReference type="AlphaFoldDB" id="A0A3B0FFZ3"/>
<comment type="caution">
    <text evidence="3">The sequence shown here is derived from an EMBL/GenBank/DDBJ whole genome shotgun (WGS) entry which is preliminary data.</text>
</comment>
<dbReference type="EMBL" id="RBNH01000015">
    <property type="protein sequence ID" value="RKO21803.1"/>
    <property type="molecule type" value="Genomic_DNA"/>
</dbReference>
<evidence type="ECO:0000313" key="3">
    <source>
        <dbReference type="EMBL" id="RKO21803.1"/>
    </source>
</evidence>
<protein>
    <recommendedName>
        <fullName evidence="2">DUF8175 domain-containing protein</fullName>
    </recommendedName>
</protein>
<keyword evidence="1" id="KW-0472">Membrane</keyword>
<evidence type="ECO:0000256" key="1">
    <source>
        <dbReference type="SAM" id="Phobius"/>
    </source>
</evidence>
<dbReference type="InterPro" id="IPR058488">
    <property type="entry name" value="DUF8175"/>
</dbReference>
<evidence type="ECO:0000313" key="4">
    <source>
        <dbReference type="Proteomes" id="UP000273159"/>
    </source>
</evidence>
<feature type="transmembrane region" description="Helical" evidence="1">
    <location>
        <begin position="20"/>
        <end position="39"/>
    </location>
</feature>
<keyword evidence="1" id="KW-0812">Transmembrane</keyword>
<organism evidence="3 4">
    <name type="scientific">Pseudarthrobacter phenanthrenivorans</name>
    <name type="common">Arthrobacter phenanthrenivorans</name>
    <dbReference type="NCBI Taxonomy" id="361575"/>
    <lineage>
        <taxon>Bacteria</taxon>
        <taxon>Bacillati</taxon>
        <taxon>Actinomycetota</taxon>
        <taxon>Actinomycetes</taxon>
        <taxon>Micrococcales</taxon>
        <taxon>Micrococcaceae</taxon>
        <taxon>Pseudarthrobacter</taxon>
    </lineage>
</organism>
<accession>A0A3B0FFZ3</accession>
<dbReference type="RefSeq" id="WP_120693023.1">
    <property type="nucleotide sequence ID" value="NZ_RBNH01000015.1"/>
</dbReference>
<name>A0A3B0FFZ3_PSEPS</name>
<reference evidence="3 4" key="1">
    <citation type="submission" date="2018-10" db="EMBL/GenBank/DDBJ databases">
        <title>Genome-guide identification and characterization of bacteria that degrade polycyclic aromatic hydrocarbons and resist hexavalent chromium simultaneously.</title>
        <authorList>
            <person name="Feng H."/>
        </authorList>
    </citation>
    <scope>NUCLEOTIDE SEQUENCE [LARGE SCALE GENOMIC DNA]</scope>
    <source>
        <strain evidence="3 4">J015</strain>
    </source>
</reference>
<reference evidence="4" key="2">
    <citation type="submission" date="2018-10" db="EMBL/GenBank/DDBJ databases">
        <authorList>
            <person name="Wang Y."/>
            <person name="Wang J."/>
            <person name="Yang X."/>
            <person name="Wang Z."/>
            <person name="Huang Y."/>
        </authorList>
    </citation>
    <scope>NUCLEOTIDE SEQUENCE [LARGE SCALE GENOMIC DNA]</scope>
    <source>
        <strain evidence="4">J015</strain>
    </source>
</reference>
<feature type="domain" description="DUF8175" evidence="2">
    <location>
        <begin position="62"/>
        <end position="246"/>
    </location>
</feature>
<dbReference type="Pfam" id="PF26526">
    <property type="entry name" value="DUF8175"/>
    <property type="match status" value="1"/>
</dbReference>
<proteinExistence type="predicted"/>
<gene>
    <name evidence="3" type="ORF">D7Z96_15170</name>
</gene>
<evidence type="ECO:0000259" key="2">
    <source>
        <dbReference type="Pfam" id="PF26526"/>
    </source>
</evidence>
<sequence>MSQSTESTIANNPFTKPGFIIAAALVVALIAATVIIFLLPKGQGNAQPAPAPAETSGSGTFSPSASAGADKSICGLPASSEVALGSAPNSKWELVGRTAAPTDPKTIGPGVAGENGFRSCFAQSPTGALYAAANMVALGGLSDEGIQKELIEKLVVPGPGRDAALKDIRTPSSADSSSIQIRGFVIKAYSTTAAHVDLAFSTPTGEYGHGVLPLKWIDGDWKVEISDAGELLNDVAQVSDLGGFIPWSGA</sequence>
<keyword evidence="1" id="KW-1133">Transmembrane helix</keyword>